<evidence type="ECO:0000259" key="10">
    <source>
        <dbReference type="SMART" id="SM01332"/>
    </source>
</evidence>
<keyword evidence="12" id="KW-1185">Reference proteome</keyword>
<dbReference type="GO" id="GO:0051301">
    <property type="term" value="P:cell division"/>
    <property type="evidence" value="ECO:0007669"/>
    <property type="project" value="UniProtKB-KW"/>
</dbReference>
<dbReference type="PROSITE" id="PS00292">
    <property type="entry name" value="CYCLINS"/>
    <property type="match status" value="1"/>
</dbReference>
<dbReference type="FunFam" id="1.10.472.10:FF:000060">
    <property type="entry name" value="D6-type cyclin"/>
    <property type="match status" value="1"/>
</dbReference>
<name>A0AAV2GJ00_9ROSI</name>
<organism evidence="11 12">
    <name type="scientific">Linum trigynum</name>
    <dbReference type="NCBI Taxonomy" id="586398"/>
    <lineage>
        <taxon>Eukaryota</taxon>
        <taxon>Viridiplantae</taxon>
        <taxon>Streptophyta</taxon>
        <taxon>Embryophyta</taxon>
        <taxon>Tracheophyta</taxon>
        <taxon>Spermatophyta</taxon>
        <taxon>Magnoliopsida</taxon>
        <taxon>eudicotyledons</taxon>
        <taxon>Gunneridae</taxon>
        <taxon>Pentapetalae</taxon>
        <taxon>rosids</taxon>
        <taxon>fabids</taxon>
        <taxon>Malpighiales</taxon>
        <taxon>Linaceae</taxon>
        <taxon>Linum</taxon>
    </lineage>
</organism>
<protein>
    <recommendedName>
        <fullName evidence="6">B-like cyclin</fullName>
    </recommendedName>
</protein>
<dbReference type="CDD" id="cd20544">
    <property type="entry name" value="CYCLIN_AtCycD-like_rpt2"/>
    <property type="match status" value="1"/>
</dbReference>
<dbReference type="EMBL" id="OZ034822">
    <property type="protein sequence ID" value="CAL1410711.1"/>
    <property type="molecule type" value="Genomic_DNA"/>
</dbReference>
<comment type="similarity">
    <text evidence="1">Belongs to the cyclin family. Cyclin D subfamily.</text>
</comment>
<dbReference type="Pfam" id="PF02984">
    <property type="entry name" value="Cyclin_C"/>
    <property type="match status" value="1"/>
</dbReference>
<evidence type="ECO:0000256" key="8">
    <source>
        <dbReference type="SAM" id="MobiDB-lite"/>
    </source>
</evidence>
<dbReference type="SMART" id="SM01332">
    <property type="entry name" value="Cyclin_C"/>
    <property type="match status" value="1"/>
</dbReference>
<proteinExistence type="inferred from homology"/>
<dbReference type="InterPro" id="IPR039361">
    <property type="entry name" value="Cyclin"/>
</dbReference>
<evidence type="ECO:0000256" key="2">
    <source>
        <dbReference type="ARBA" id="ARBA00011177"/>
    </source>
</evidence>
<evidence type="ECO:0000313" key="11">
    <source>
        <dbReference type="EMBL" id="CAL1410711.1"/>
    </source>
</evidence>
<dbReference type="InterPro" id="IPR048258">
    <property type="entry name" value="Cyclins_cyclin-box"/>
</dbReference>
<accession>A0AAV2GJ00</accession>
<dbReference type="InterPro" id="IPR036915">
    <property type="entry name" value="Cyclin-like_sf"/>
</dbReference>
<dbReference type="InterPro" id="IPR004367">
    <property type="entry name" value="Cyclin_C-dom"/>
</dbReference>
<feature type="domain" description="Cyclin C-terminal" evidence="10">
    <location>
        <begin position="199"/>
        <end position="340"/>
    </location>
</feature>
<dbReference type="SMART" id="SM00385">
    <property type="entry name" value="CYCLIN"/>
    <property type="match status" value="1"/>
</dbReference>
<feature type="compositionally biased region" description="Low complexity" evidence="8">
    <location>
        <begin position="318"/>
        <end position="337"/>
    </location>
</feature>
<evidence type="ECO:0000256" key="5">
    <source>
        <dbReference type="ARBA" id="ARBA00023306"/>
    </source>
</evidence>
<dbReference type="AlphaFoldDB" id="A0AAV2GJ00"/>
<evidence type="ECO:0000256" key="3">
    <source>
        <dbReference type="ARBA" id="ARBA00022618"/>
    </source>
</evidence>
<sequence>MASPSSQDSLYLYCLEDILSPEVEDEEEEQPETCSAFCCSNENHEINESGIPIVCFPEQDSLLFSWEDDELSALFSKEEENPLYRELESSPFLARARQEAVDWILAVNSHYSFANLTAVLALNYLDRFLVTFHLQADKPWMTQLAAVACLSVAAKVEETRVPLLIDLQVGESRYLFEPKTIQRMEIMVLSALKWRMNPVTPLSFLDYMARRLGLKDYLCFQFVSRCERLIVSVISDSRSLCYAPSVVATAAMLHVINGVEEPSVGAEYQRQLLDILGIQEEKINGCGHLIKELVSSGSQWKKRRKLDSIPGSPNGVMDLSFSSDQSDDSASSSVSSSPEPPHRAKKSRVAEQGTSAKFLGIVIPPQS</sequence>
<keyword evidence="5" id="KW-0131">Cell cycle</keyword>
<reference evidence="11 12" key="1">
    <citation type="submission" date="2024-04" db="EMBL/GenBank/DDBJ databases">
        <authorList>
            <person name="Fracassetti M."/>
        </authorList>
    </citation>
    <scope>NUCLEOTIDE SEQUENCE [LARGE SCALE GENOMIC DNA]</scope>
</reference>
<comment type="subunit">
    <text evidence="2">Interacts with the CDC2 protein kinase to form a serine/threonine kinase holoenzyme complex also known as maturation promoting factor (MPF). The cyclin subunit imparts substrate specificity to the complex.</text>
</comment>
<gene>
    <name evidence="11" type="ORF">LTRI10_LOCUS50109</name>
</gene>
<dbReference type="Pfam" id="PF00134">
    <property type="entry name" value="Cyclin_N"/>
    <property type="match status" value="1"/>
</dbReference>
<evidence type="ECO:0000256" key="4">
    <source>
        <dbReference type="ARBA" id="ARBA00023127"/>
    </source>
</evidence>
<dbReference type="Proteomes" id="UP001497516">
    <property type="component" value="Chromosome 9"/>
</dbReference>
<evidence type="ECO:0000256" key="7">
    <source>
        <dbReference type="RuleBase" id="RU000383"/>
    </source>
</evidence>
<dbReference type="InterPro" id="IPR006671">
    <property type="entry name" value="Cyclin_N"/>
</dbReference>
<dbReference type="InterPro" id="IPR013763">
    <property type="entry name" value="Cyclin-like_dom"/>
</dbReference>
<keyword evidence="3" id="KW-0132">Cell division</keyword>
<dbReference type="PANTHER" id="PTHR10177">
    <property type="entry name" value="CYCLINS"/>
    <property type="match status" value="1"/>
</dbReference>
<evidence type="ECO:0000256" key="6">
    <source>
        <dbReference type="ARBA" id="ARBA00032263"/>
    </source>
</evidence>
<evidence type="ECO:0000259" key="9">
    <source>
        <dbReference type="SMART" id="SM00385"/>
    </source>
</evidence>
<evidence type="ECO:0000256" key="1">
    <source>
        <dbReference type="ARBA" id="ARBA00009065"/>
    </source>
</evidence>
<feature type="region of interest" description="Disordered" evidence="8">
    <location>
        <begin position="304"/>
        <end position="353"/>
    </location>
</feature>
<feature type="domain" description="Cyclin-like" evidence="9">
    <location>
        <begin position="102"/>
        <end position="190"/>
    </location>
</feature>
<dbReference type="Gene3D" id="1.10.472.10">
    <property type="entry name" value="Cyclin-like"/>
    <property type="match status" value="2"/>
</dbReference>
<evidence type="ECO:0000313" key="12">
    <source>
        <dbReference type="Proteomes" id="UP001497516"/>
    </source>
</evidence>
<dbReference type="SUPFAM" id="SSF47954">
    <property type="entry name" value="Cyclin-like"/>
    <property type="match status" value="2"/>
</dbReference>
<keyword evidence="4 7" id="KW-0195">Cyclin</keyword>
<dbReference type="CDD" id="cd20543">
    <property type="entry name" value="CYCLIN_AtCycD-like_rpt1"/>
    <property type="match status" value="1"/>
</dbReference>